<accession>R4PVN4</accession>
<dbReference type="PANTHER" id="PTHR30345">
    <property type="entry name" value="RIBOSE-5-PHOSPHATE ISOMERASE B"/>
    <property type="match status" value="1"/>
</dbReference>
<dbReference type="PIRSF" id="PIRSF005384">
    <property type="entry name" value="RpiB_LacA_B"/>
    <property type="match status" value="1"/>
</dbReference>
<dbReference type="InterPro" id="IPR003500">
    <property type="entry name" value="RpiB_LacA_LacB"/>
</dbReference>
<keyword evidence="2" id="KW-0413">Isomerase</keyword>
<name>R4PVN4_9BACT</name>
<reference evidence="2 3" key="1">
    <citation type="journal article" date="2013" name="Nat. Biotechnol.">
        <title>Genome sequences of rare, uncultured bacteria obtained by differential coverage binning of multiple metagenomes.</title>
        <authorList>
            <person name="Albertsen M."/>
            <person name="Hugenholtz P."/>
            <person name="Skarshewski A."/>
            <person name="Nielsen K.L."/>
            <person name="Tyson G.W."/>
            <person name="Nielsen P.H."/>
        </authorList>
    </citation>
    <scope>NUCLEOTIDE SEQUENCE [LARGE SCALE GENOMIC DNA]</scope>
    <source>
        <strain evidence="2">TM71</strain>
    </source>
</reference>
<dbReference type="HOGENOM" id="CLU_091396_4_0_0"/>
<dbReference type="KEGG" id="saal:L336_0091"/>
<dbReference type="PANTHER" id="PTHR30345:SF0">
    <property type="entry name" value="DNA DAMAGE-REPAIR_TOLERATION PROTEIN DRT102"/>
    <property type="match status" value="1"/>
</dbReference>
<dbReference type="GO" id="GO:0019316">
    <property type="term" value="P:D-allose catabolic process"/>
    <property type="evidence" value="ECO:0007669"/>
    <property type="project" value="TreeGrafter"/>
</dbReference>
<dbReference type="Proteomes" id="UP000013893">
    <property type="component" value="Chromosome"/>
</dbReference>
<proteinExistence type="inferred from homology"/>
<comment type="similarity">
    <text evidence="1">Belongs to the LacAB/RpiB family.</text>
</comment>
<dbReference type="Gene3D" id="3.40.1400.10">
    <property type="entry name" value="Sugar-phosphate isomerase, RpiB/LacA/LacB"/>
    <property type="match status" value="1"/>
</dbReference>
<sequence>MKLFLGADHGGFYLKEKVEAYLTKRGYTWEDVGDKELDPQDDFPQFAQMAATKVLGEVEEDDPRAILICTGGQGMAMAANRFRGIRAAVIWDTFEAHECRNDNDSNVLCLPARVLDAPGDDLELWKEVIDEWLTTPFAGAARYKRRNAELDVF</sequence>
<dbReference type="RefSeq" id="WP_015641253.1">
    <property type="nucleotide sequence ID" value="NC_021219.1"/>
</dbReference>
<dbReference type="STRING" id="1332188.L336_0091"/>
<dbReference type="SUPFAM" id="SSF89623">
    <property type="entry name" value="Ribose/Galactose isomerase RpiB/AlsB"/>
    <property type="match status" value="1"/>
</dbReference>
<dbReference type="PATRIC" id="fig|1332188.3.peg.91"/>
<dbReference type="InterPro" id="IPR036569">
    <property type="entry name" value="RpiB_LacA_LacB_sf"/>
</dbReference>
<keyword evidence="3" id="KW-1185">Reference proteome</keyword>
<dbReference type="Pfam" id="PF02502">
    <property type="entry name" value="LacAB_rpiB"/>
    <property type="match status" value="1"/>
</dbReference>
<dbReference type="AlphaFoldDB" id="R4PVN4"/>
<dbReference type="GO" id="GO:0009052">
    <property type="term" value="P:pentose-phosphate shunt, non-oxidative branch"/>
    <property type="evidence" value="ECO:0007669"/>
    <property type="project" value="TreeGrafter"/>
</dbReference>
<dbReference type="NCBIfam" id="TIGR00689">
    <property type="entry name" value="rpiB_lacA_lacB"/>
    <property type="match status" value="1"/>
</dbReference>
<dbReference type="NCBIfam" id="NF004051">
    <property type="entry name" value="PRK05571.1"/>
    <property type="match status" value="1"/>
</dbReference>
<dbReference type="EMBL" id="CP005957">
    <property type="protein sequence ID" value="AGL61802.1"/>
    <property type="molecule type" value="Genomic_DNA"/>
</dbReference>
<dbReference type="GO" id="GO:0004751">
    <property type="term" value="F:ribose-5-phosphate isomerase activity"/>
    <property type="evidence" value="ECO:0007669"/>
    <property type="project" value="TreeGrafter"/>
</dbReference>
<organism evidence="2 3">
    <name type="scientific">Candidatus Saccharimonas aalborgensis</name>
    <dbReference type="NCBI Taxonomy" id="1332188"/>
    <lineage>
        <taxon>Bacteria</taxon>
        <taxon>Candidatus Saccharimonadota</taxon>
        <taxon>Candidatus Saccharimonadia</taxon>
        <taxon>Candidatus Saccharimonadales</taxon>
        <taxon>Candidatus Saccharimonadaceae</taxon>
        <taxon>Candidatus Saccharimonas</taxon>
    </lineage>
</organism>
<protein>
    <submittedName>
        <fullName evidence="2">Ribose 5-phosphate isomerase B</fullName>
    </submittedName>
</protein>
<evidence type="ECO:0000313" key="3">
    <source>
        <dbReference type="Proteomes" id="UP000013893"/>
    </source>
</evidence>
<dbReference type="OrthoDB" id="1778624at2"/>
<gene>
    <name evidence="2" type="primary">rpiB</name>
    <name evidence="2" type="ORF">L336_0091</name>
</gene>
<evidence type="ECO:0000313" key="2">
    <source>
        <dbReference type="EMBL" id="AGL61802.1"/>
    </source>
</evidence>
<evidence type="ECO:0000256" key="1">
    <source>
        <dbReference type="ARBA" id="ARBA00008754"/>
    </source>
</evidence>